<evidence type="ECO:0000256" key="2">
    <source>
        <dbReference type="SAM" id="SignalP"/>
    </source>
</evidence>
<keyword evidence="2" id="KW-0732">Signal</keyword>
<accession>A0A2A4JVY5</accession>
<evidence type="ECO:0000313" key="3">
    <source>
        <dbReference type="EMBL" id="PCG76185.1"/>
    </source>
</evidence>
<organism evidence="3">
    <name type="scientific">Heliothis virescens</name>
    <name type="common">Tobacco budworm moth</name>
    <dbReference type="NCBI Taxonomy" id="7102"/>
    <lineage>
        <taxon>Eukaryota</taxon>
        <taxon>Metazoa</taxon>
        <taxon>Ecdysozoa</taxon>
        <taxon>Arthropoda</taxon>
        <taxon>Hexapoda</taxon>
        <taxon>Insecta</taxon>
        <taxon>Pterygota</taxon>
        <taxon>Neoptera</taxon>
        <taxon>Endopterygota</taxon>
        <taxon>Lepidoptera</taxon>
        <taxon>Glossata</taxon>
        <taxon>Ditrysia</taxon>
        <taxon>Noctuoidea</taxon>
        <taxon>Noctuidae</taxon>
        <taxon>Heliothinae</taxon>
        <taxon>Heliothis</taxon>
    </lineage>
</organism>
<name>A0A2A4JVY5_HELVI</name>
<reference evidence="3" key="1">
    <citation type="submission" date="2017-09" db="EMBL/GenBank/DDBJ databases">
        <title>Contemporary evolution of a Lepidopteran species, Heliothis virescens, in response to modern agricultural practices.</title>
        <authorList>
            <person name="Fritz M.L."/>
            <person name="Deyonke A.M."/>
            <person name="Papanicolaou A."/>
            <person name="Micinski S."/>
            <person name="Westbrook J."/>
            <person name="Gould F."/>
        </authorList>
    </citation>
    <scope>NUCLEOTIDE SEQUENCE [LARGE SCALE GENOMIC DNA]</scope>
    <source>
        <strain evidence="3">HvINT-</strain>
        <tissue evidence="3">Whole body</tissue>
    </source>
</reference>
<comment type="caution">
    <text evidence="3">The sequence shown here is derived from an EMBL/GenBank/DDBJ whole genome shotgun (WGS) entry which is preliminary data.</text>
</comment>
<feature type="chain" id="PRO_5013263494" evidence="2">
    <location>
        <begin position="34"/>
        <end position="324"/>
    </location>
</feature>
<gene>
    <name evidence="3" type="ORF">B5V51_10172</name>
</gene>
<dbReference type="AlphaFoldDB" id="A0A2A4JVY5"/>
<feature type="region of interest" description="Disordered" evidence="1">
    <location>
        <begin position="100"/>
        <end position="126"/>
    </location>
</feature>
<proteinExistence type="predicted"/>
<evidence type="ECO:0000256" key="1">
    <source>
        <dbReference type="SAM" id="MobiDB-lite"/>
    </source>
</evidence>
<dbReference type="EMBL" id="NWSH01000472">
    <property type="protein sequence ID" value="PCG76185.1"/>
    <property type="molecule type" value="Genomic_DNA"/>
</dbReference>
<feature type="compositionally biased region" description="Low complexity" evidence="1">
    <location>
        <begin position="108"/>
        <end position="117"/>
    </location>
</feature>
<feature type="signal peptide" evidence="2">
    <location>
        <begin position="1"/>
        <end position="33"/>
    </location>
</feature>
<sequence length="324" mass="36096">MNFDFNLILCCITFLSQLHSVYLAALKTQSVSSRTPTNSPVDSKQAVVYRKMKPVCGPVQFPEYSCEELVALRSFADTSVLELADDLPKVQDSTVEPMYGLPEYVPQSSPSTSDGSSHTLQDVTDVPQANEETTVLVTDPRSISLYRSFETFVTESLPYLFDKISNDAQNVQNTELYTQAPGSVTTQNMLRETKKSSYYSSTSKPVFARSGLRDNTIITRAPLQKVIVTKSTYPFYPGGTTPEKVPEPSRVEICRLAKCVQMDWKDPSETGRPYAKIVSRAAPLELAVMKLRETSPKPTEKAVTGVESPPLLYAEDTYYFNEDI</sequence>
<protein>
    <submittedName>
        <fullName evidence="3">Uncharacterized protein</fullName>
    </submittedName>
</protein>